<reference evidence="1" key="1">
    <citation type="submission" date="2021-11" db="EMBL/GenBank/DDBJ databases">
        <title>Purpureocillium_takamizusanense_genome.</title>
        <authorList>
            <person name="Nguyen N.-H."/>
        </authorList>
    </citation>
    <scope>NUCLEOTIDE SEQUENCE</scope>
    <source>
        <strain evidence="1">PT3</strain>
    </source>
</reference>
<protein>
    <submittedName>
        <fullName evidence="1">Uncharacterized protein</fullName>
    </submittedName>
</protein>
<dbReference type="AlphaFoldDB" id="A0A9Q8V599"/>
<name>A0A9Q8V599_9HYPO</name>
<dbReference type="OrthoDB" id="4971611at2759"/>
<evidence type="ECO:0000313" key="1">
    <source>
        <dbReference type="EMBL" id="UNI13490.1"/>
    </source>
</evidence>
<dbReference type="EMBL" id="CP086354">
    <property type="protein sequence ID" value="UNI13490.1"/>
    <property type="molecule type" value="Genomic_DNA"/>
</dbReference>
<dbReference type="KEGG" id="ptkz:JDV02_000232"/>
<evidence type="ECO:0000313" key="2">
    <source>
        <dbReference type="Proteomes" id="UP000829364"/>
    </source>
</evidence>
<keyword evidence="2" id="KW-1185">Reference proteome</keyword>
<dbReference type="Gene3D" id="3.10.450.50">
    <property type="match status" value="1"/>
</dbReference>
<dbReference type="GeneID" id="72062198"/>
<accession>A0A9Q8V599</accession>
<dbReference type="InterPro" id="IPR032710">
    <property type="entry name" value="NTF2-like_dom_sf"/>
</dbReference>
<dbReference type="RefSeq" id="XP_047836971.1">
    <property type="nucleotide sequence ID" value="XM_047981013.1"/>
</dbReference>
<sequence>MATLSSFLTGAQWLKRGPQTAAQRLYASYASTIASSNYSRGGKIPAFYAADAVFHNQNNADYHGKEIWPWIKALFDELGALKHDFTHIWEVQNDDGSVYLISHLTRHIWTPGNNSDKPTVSVPFMWVSLIKPSNSVDAVDGMQFQEVWIYWDTNLLRPFYPEDALVFRTHNTSAIKAKL</sequence>
<proteinExistence type="predicted"/>
<organism evidence="1 2">
    <name type="scientific">Purpureocillium takamizusanense</name>
    <dbReference type="NCBI Taxonomy" id="2060973"/>
    <lineage>
        <taxon>Eukaryota</taxon>
        <taxon>Fungi</taxon>
        <taxon>Dikarya</taxon>
        <taxon>Ascomycota</taxon>
        <taxon>Pezizomycotina</taxon>
        <taxon>Sordariomycetes</taxon>
        <taxon>Hypocreomycetidae</taxon>
        <taxon>Hypocreales</taxon>
        <taxon>Ophiocordycipitaceae</taxon>
        <taxon>Purpureocillium</taxon>
    </lineage>
</organism>
<dbReference type="Proteomes" id="UP000829364">
    <property type="component" value="Chromosome 1"/>
</dbReference>
<dbReference type="SUPFAM" id="SSF54427">
    <property type="entry name" value="NTF2-like"/>
    <property type="match status" value="1"/>
</dbReference>
<gene>
    <name evidence="1" type="ORF">JDV02_000232</name>
</gene>